<evidence type="ECO:0000256" key="1">
    <source>
        <dbReference type="ARBA" id="ARBA00004162"/>
    </source>
</evidence>
<evidence type="ECO:0000313" key="12">
    <source>
        <dbReference type="EMBL" id="MBM7413489.1"/>
    </source>
</evidence>
<dbReference type="EMBL" id="JAFBBK010000001">
    <property type="protein sequence ID" value="MBM7413489.1"/>
    <property type="molecule type" value="Genomic_DNA"/>
</dbReference>
<comment type="subcellular location">
    <subcellularLocation>
        <location evidence="1">Cell membrane</location>
        <topology evidence="1">Single-pass membrane protein</topology>
    </subcellularLocation>
</comment>
<gene>
    <name evidence="12" type="ORF">JOE42_000222</name>
</gene>
<keyword evidence="7" id="KW-0804">Transcription</keyword>
<dbReference type="PANTHER" id="PTHR37461:SF1">
    <property type="entry name" value="ANTI-SIGMA-K FACTOR RSKA"/>
    <property type="match status" value="1"/>
</dbReference>
<protein>
    <recommendedName>
        <fullName evidence="9">Regulator of SigK</fullName>
    </recommendedName>
    <alternativeName>
        <fullName evidence="8">Sigma-K anti-sigma factor RskA</fullName>
    </alternativeName>
</protein>
<dbReference type="InterPro" id="IPR041916">
    <property type="entry name" value="Anti_sigma_zinc_sf"/>
</dbReference>
<dbReference type="InterPro" id="IPR018764">
    <property type="entry name" value="RskA_C"/>
</dbReference>
<keyword evidence="2" id="KW-1003">Cell membrane</keyword>
<reference evidence="12 13" key="1">
    <citation type="submission" date="2021-01" db="EMBL/GenBank/DDBJ databases">
        <title>Genomics of switchgrass bacterial isolates.</title>
        <authorList>
            <person name="Shade A."/>
        </authorList>
    </citation>
    <scope>NUCLEOTIDE SEQUENCE [LARGE SCALE GENOMIC DNA]</scope>
    <source>
        <strain evidence="12 13">PvP111</strain>
    </source>
</reference>
<evidence type="ECO:0000313" key="13">
    <source>
        <dbReference type="Proteomes" id="UP000703038"/>
    </source>
</evidence>
<evidence type="ECO:0000256" key="9">
    <source>
        <dbReference type="ARBA" id="ARBA00030803"/>
    </source>
</evidence>
<comment type="caution">
    <text evidence="12">The sequence shown here is derived from an EMBL/GenBank/DDBJ whole genome shotgun (WGS) entry which is preliminary data.</text>
</comment>
<dbReference type="InterPro" id="IPR051474">
    <property type="entry name" value="Anti-sigma-K/W_factor"/>
</dbReference>
<evidence type="ECO:0000256" key="4">
    <source>
        <dbReference type="ARBA" id="ARBA00022989"/>
    </source>
</evidence>
<sequence>MSDHGSPERPVQLPDRDLLELAYLCALDAMAASEQYETMTRLDDSDAHTKRRFDAIVRDVRETMAVTSDATRTPAPADLRVRILGAVEDTAQVDRDGATVLPLRPSRRRGWRVAAMAAAAAVVVGVGGAVAVQQNATPSAPTATVAAPLESPVAGGGTMSVQYTPGDERAVLRMTDVAAPPAGSVYQVWLIEGSPVSVGTMDADDLSQPASVPVDGATALSVTVEPAGGSPFPTSGAVARVALV</sequence>
<evidence type="ECO:0000256" key="2">
    <source>
        <dbReference type="ARBA" id="ARBA00022475"/>
    </source>
</evidence>
<name>A0ABS2KND4_9NOCA</name>
<accession>A0ABS2KND4</accession>
<evidence type="ECO:0000256" key="5">
    <source>
        <dbReference type="ARBA" id="ARBA00023015"/>
    </source>
</evidence>
<evidence type="ECO:0000259" key="10">
    <source>
        <dbReference type="Pfam" id="PF10099"/>
    </source>
</evidence>
<organism evidence="12 13">
    <name type="scientific">Rhodococcoides corynebacterioides</name>
    <dbReference type="NCBI Taxonomy" id="53972"/>
    <lineage>
        <taxon>Bacteria</taxon>
        <taxon>Bacillati</taxon>
        <taxon>Actinomycetota</taxon>
        <taxon>Actinomycetes</taxon>
        <taxon>Mycobacteriales</taxon>
        <taxon>Nocardiaceae</taxon>
        <taxon>Rhodococcoides</taxon>
    </lineage>
</organism>
<proteinExistence type="predicted"/>
<dbReference type="Proteomes" id="UP000703038">
    <property type="component" value="Unassembled WGS sequence"/>
</dbReference>
<dbReference type="RefSeq" id="WP_204866141.1">
    <property type="nucleotide sequence ID" value="NZ_JAFBBK010000001.1"/>
</dbReference>
<keyword evidence="13" id="KW-1185">Reference proteome</keyword>
<dbReference type="PANTHER" id="PTHR37461">
    <property type="entry name" value="ANTI-SIGMA-K FACTOR RSKA"/>
    <property type="match status" value="1"/>
</dbReference>
<evidence type="ECO:0000256" key="7">
    <source>
        <dbReference type="ARBA" id="ARBA00023163"/>
    </source>
</evidence>
<dbReference type="Pfam" id="PF22618">
    <property type="entry name" value="RskA_N"/>
    <property type="match status" value="1"/>
</dbReference>
<feature type="domain" description="Anti-sigma-K factor RskA N-terminal" evidence="11">
    <location>
        <begin position="18"/>
        <end position="65"/>
    </location>
</feature>
<evidence type="ECO:0000256" key="6">
    <source>
        <dbReference type="ARBA" id="ARBA00023136"/>
    </source>
</evidence>
<keyword evidence="3" id="KW-0812">Transmembrane</keyword>
<feature type="domain" description="Anti-sigma K factor RskA C-terminal" evidence="10">
    <location>
        <begin position="115"/>
        <end position="237"/>
    </location>
</feature>
<keyword evidence="5" id="KW-0805">Transcription regulation</keyword>
<evidence type="ECO:0000256" key="3">
    <source>
        <dbReference type="ARBA" id="ARBA00022692"/>
    </source>
</evidence>
<keyword evidence="6" id="KW-0472">Membrane</keyword>
<dbReference type="Gene3D" id="1.10.10.1320">
    <property type="entry name" value="Anti-sigma factor, zinc-finger domain"/>
    <property type="match status" value="1"/>
</dbReference>
<dbReference type="Pfam" id="PF10099">
    <property type="entry name" value="RskA_C"/>
    <property type="match status" value="1"/>
</dbReference>
<keyword evidence="4" id="KW-1133">Transmembrane helix</keyword>
<dbReference type="InterPro" id="IPR053877">
    <property type="entry name" value="RskA_N"/>
</dbReference>
<evidence type="ECO:0000256" key="8">
    <source>
        <dbReference type="ARBA" id="ARBA00029829"/>
    </source>
</evidence>
<evidence type="ECO:0000259" key="11">
    <source>
        <dbReference type="Pfam" id="PF22618"/>
    </source>
</evidence>